<keyword evidence="1" id="KW-0812">Transmembrane</keyword>
<comment type="caution">
    <text evidence="2">The sequence shown here is derived from an EMBL/GenBank/DDBJ whole genome shotgun (WGS) entry which is preliminary data.</text>
</comment>
<keyword evidence="3" id="KW-1185">Reference proteome</keyword>
<dbReference type="EMBL" id="JXRQ01000015">
    <property type="protein sequence ID" value="KIL51264.1"/>
    <property type="molecule type" value="Genomic_DNA"/>
</dbReference>
<keyword evidence="1" id="KW-1133">Transmembrane helix</keyword>
<organism evidence="2 3">
    <name type="scientific">Jeotgalibacillus alimentarius</name>
    <dbReference type="NCBI Taxonomy" id="135826"/>
    <lineage>
        <taxon>Bacteria</taxon>
        <taxon>Bacillati</taxon>
        <taxon>Bacillota</taxon>
        <taxon>Bacilli</taxon>
        <taxon>Bacillales</taxon>
        <taxon>Caryophanaceae</taxon>
        <taxon>Jeotgalibacillus</taxon>
    </lineage>
</organism>
<proteinExistence type="predicted"/>
<gene>
    <name evidence="2" type="ORF">KP77_07760</name>
</gene>
<feature type="transmembrane region" description="Helical" evidence="1">
    <location>
        <begin position="15"/>
        <end position="34"/>
    </location>
</feature>
<dbReference type="Proteomes" id="UP000031950">
    <property type="component" value="Unassembled WGS sequence"/>
</dbReference>
<accession>A0A0C2SBC3</accession>
<sequence length="37" mass="4298">MLFSFFGGEYVPDGFYIVAGILMILFMILVYWLTNTD</sequence>
<dbReference type="AlphaFoldDB" id="A0A0C2SBC3"/>
<reference evidence="2 3" key="1">
    <citation type="submission" date="2015-01" db="EMBL/GenBank/DDBJ databases">
        <title>Genome sequence of Jeotgalibacillus alimentarius.</title>
        <authorList>
            <person name="Goh K.M."/>
            <person name="Chan K.-G."/>
            <person name="Yaakop A.S."/>
            <person name="Ee R."/>
            <person name="Gan H.M."/>
            <person name="Chan C.S."/>
        </authorList>
    </citation>
    <scope>NUCLEOTIDE SEQUENCE [LARGE SCALE GENOMIC DNA]</scope>
    <source>
        <strain evidence="2 3">YKJ-13</strain>
    </source>
</reference>
<keyword evidence="1" id="KW-0472">Membrane</keyword>
<evidence type="ECO:0000313" key="2">
    <source>
        <dbReference type="EMBL" id="KIL51264.1"/>
    </source>
</evidence>
<protein>
    <submittedName>
        <fullName evidence="2">Uncharacterized protein</fullName>
    </submittedName>
</protein>
<evidence type="ECO:0000313" key="3">
    <source>
        <dbReference type="Proteomes" id="UP000031950"/>
    </source>
</evidence>
<dbReference type="PATRIC" id="fig|135826.4.peg.770"/>
<evidence type="ECO:0000256" key="1">
    <source>
        <dbReference type="SAM" id="Phobius"/>
    </source>
</evidence>
<name>A0A0C2SBC3_9BACL</name>